<evidence type="ECO:0000256" key="1">
    <source>
        <dbReference type="SAM" id="Coils"/>
    </source>
</evidence>
<dbReference type="OrthoDB" id="5573924at2"/>
<accession>A0A0F3IPE3</accession>
<dbReference type="EMBL" id="LAJX01000036">
    <property type="protein sequence ID" value="KJV07469.1"/>
    <property type="molecule type" value="Genomic_DNA"/>
</dbReference>
<evidence type="ECO:0000256" key="2">
    <source>
        <dbReference type="SAM" id="SignalP"/>
    </source>
</evidence>
<evidence type="ECO:0000313" key="4">
    <source>
        <dbReference type="Proteomes" id="UP000033684"/>
    </source>
</evidence>
<organism evidence="3 4">
    <name type="scientific">Methylocucumis oryzae</name>
    <dbReference type="NCBI Taxonomy" id="1632867"/>
    <lineage>
        <taxon>Bacteria</taxon>
        <taxon>Pseudomonadati</taxon>
        <taxon>Pseudomonadota</taxon>
        <taxon>Gammaproteobacteria</taxon>
        <taxon>Methylococcales</taxon>
        <taxon>Methylococcaceae</taxon>
        <taxon>Methylocucumis</taxon>
    </lineage>
</organism>
<dbReference type="PROSITE" id="PS51257">
    <property type="entry name" value="PROKAR_LIPOPROTEIN"/>
    <property type="match status" value="1"/>
</dbReference>
<feature type="signal peptide" evidence="2">
    <location>
        <begin position="1"/>
        <end position="27"/>
    </location>
</feature>
<dbReference type="Proteomes" id="UP000033684">
    <property type="component" value="Unassembled WGS sequence"/>
</dbReference>
<sequence length="239" mass="26246">MKQNALIVCLQLSLVIACLGALPPGYAAPKEKDSASAKAVKKLQLMVNEITTERDRLKTENAKLVTDLEAAKAETTKQKDAATAVEQKLTEDLAAQKASTDEVHKRLDATMAKLHEVIDKYNALNKAKGELAAEHAGLQNTQQVTANELKACESKNVKMYEGAEQVMKGLQACQGRGFIETLTGSEPFTQISSVEFETLLQEYEDKLRKQKYQKEPNAAAIIDAATKNEKKPAQEAEKR</sequence>
<comment type="caution">
    <text evidence="3">The sequence shown here is derived from an EMBL/GenBank/DDBJ whole genome shotgun (WGS) entry which is preliminary data.</text>
</comment>
<keyword evidence="1" id="KW-0175">Coiled coil</keyword>
<reference evidence="4" key="1">
    <citation type="submission" date="2015-03" db="EMBL/GenBank/DDBJ databases">
        <title>Draft genome sequence of a novel methanotroph (Sn10-6) isolated from flooded ricefield rhizosphere in India.</title>
        <authorList>
            <person name="Pandit P.S."/>
            <person name="Pore S.D."/>
            <person name="Arora P."/>
            <person name="Kapse N.G."/>
            <person name="Dhakephalkar P.K."/>
            <person name="Rahalkar M.C."/>
        </authorList>
    </citation>
    <scope>NUCLEOTIDE SEQUENCE [LARGE SCALE GENOMIC DNA]</scope>
    <source>
        <strain evidence="4">Sn10-6</strain>
    </source>
</reference>
<feature type="chain" id="PRO_5002462665" evidence="2">
    <location>
        <begin position="28"/>
        <end position="239"/>
    </location>
</feature>
<gene>
    <name evidence="3" type="ORF">VZ94_04545</name>
</gene>
<proteinExistence type="predicted"/>
<reference evidence="3 4" key="2">
    <citation type="journal article" date="2016" name="Microb. Ecol.">
        <title>Genome Characteristics of a Novel Type I Methanotroph (Sn10-6) Isolated from a Flooded Indian Rice Field.</title>
        <authorList>
            <person name="Rahalkar M.C."/>
            <person name="Pandit P.S."/>
            <person name="Dhakephalkar P.K."/>
            <person name="Pore S."/>
            <person name="Arora P."/>
            <person name="Kapse N."/>
        </authorList>
    </citation>
    <scope>NUCLEOTIDE SEQUENCE [LARGE SCALE GENOMIC DNA]</scope>
    <source>
        <strain evidence="3 4">Sn10-6</strain>
    </source>
</reference>
<keyword evidence="2" id="KW-0732">Signal</keyword>
<keyword evidence="4" id="KW-1185">Reference proteome</keyword>
<dbReference type="RefSeq" id="WP_045778329.1">
    <property type="nucleotide sequence ID" value="NZ_LAJX01000036.1"/>
</dbReference>
<name>A0A0F3IPE3_9GAMM</name>
<protein>
    <submittedName>
        <fullName evidence="3">Uncharacterized protein</fullName>
    </submittedName>
</protein>
<feature type="coiled-coil region" evidence="1">
    <location>
        <begin position="40"/>
        <end position="74"/>
    </location>
</feature>
<evidence type="ECO:0000313" key="3">
    <source>
        <dbReference type="EMBL" id="KJV07469.1"/>
    </source>
</evidence>
<dbReference type="AlphaFoldDB" id="A0A0F3IPE3"/>